<gene>
    <name evidence="2" type="ORF">AVEN_73176_1</name>
</gene>
<dbReference type="InterPro" id="IPR041577">
    <property type="entry name" value="RT_RNaseH_2"/>
</dbReference>
<dbReference type="OrthoDB" id="8060624at2759"/>
<feature type="domain" description="Reverse transcriptase/retrotransposon-derived protein RNase H-like" evidence="1">
    <location>
        <begin position="1"/>
        <end position="69"/>
    </location>
</feature>
<dbReference type="GO" id="GO:0071897">
    <property type="term" value="P:DNA biosynthetic process"/>
    <property type="evidence" value="ECO:0007669"/>
    <property type="project" value="UniProtKB-ARBA"/>
</dbReference>
<feature type="non-terminal residue" evidence="2">
    <location>
        <position position="1"/>
    </location>
</feature>
<dbReference type="Pfam" id="PF17919">
    <property type="entry name" value="RT_RNaseH_2"/>
    <property type="match status" value="1"/>
</dbReference>
<dbReference type="AlphaFoldDB" id="A0A4Y2R1Z2"/>
<accession>A0A4Y2R1Z2</accession>
<evidence type="ECO:0000313" key="2">
    <source>
        <dbReference type="EMBL" id="GBN69601.1"/>
    </source>
</evidence>
<reference evidence="2 3" key="1">
    <citation type="journal article" date="2019" name="Sci. Rep.">
        <title>Orb-weaving spider Araneus ventricosus genome elucidates the spidroin gene catalogue.</title>
        <authorList>
            <person name="Kono N."/>
            <person name="Nakamura H."/>
            <person name="Ohtoshi R."/>
            <person name="Moran D.A.P."/>
            <person name="Shinohara A."/>
            <person name="Yoshida Y."/>
            <person name="Fujiwara M."/>
            <person name="Mori M."/>
            <person name="Tomita M."/>
            <person name="Arakawa K."/>
        </authorList>
    </citation>
    <scope>NUCLEOTIDE SEQUENCE [LARGE SCALE GENOMIC DNA]</scope>
</reference>
<name>A0A4Y2R1Z2_ARAVE</name>
<sequence>KAALTSDPVLGLYDENSPTEIHTDASGYGIGAVLVQIQKEVEKVIAYASRTLTKAEKITPLLKGNAWPMYGLSTNFDHTYLEDILRL</sequence>
<dbReference type="PANTHER" id="PTHR34072">
    <property type="entry name" value="ENZYMATIC POLYPROTEIN-RELATED"/>
    <property type="match status" value="1"/>
</dbReference>
<proteinExistence type="predicted"/>
<keyword evidence="3" id="KW-1185">Reference proteome</keyword>
<dbReference type="Proteomes" id="UP000499080">
    <property type="component" value="Unassembled WGS sequence"/>
</dbReference>
<evidence type="ECO:0000259" key="1">
    <source>
        <dbReference type="Pfam" id="PF17919"/>
    </source>
</evidence>
<organism evidence="2 3">
    <name type="scientific">Araneus ventricosus</name>
    <name type="common">Orbweaver spider</name>
    <name type="synonym">Epeira ventricosa</name>
    <dbReference type="NCBI Taxonomy" id="182803"/>
    <lineage>
        <taxon>Eukaryota</taxon>
        <taxon>Metazoa</taxon>
        <taxon>Ecdysozoa</taxon>
        <taxon>Arthropoda</taxon>
        <taxon>Chelicerata</taxon>
        <taxon>Arachnida</taxon>
        <taxon>Araneae</taxon>
        <taxon>Araneomorphae</taxon>
        <taxon>Entelegynae</taxon>
        <taxon>Araneoidea</taxon>
        <taxon>Araneidae</taxon>
        <taxon>Araneus</taxon>
    </lineage>
</organism>
<evidence type="ECO:0000313" key="3">
    <source>
        <dbReference type="Proteomes" id="UP000499080"/>
    </source>
</evidence>
<dbReference type="InterPro" id="IPR043502">
    <property type="entry name" value="DNA/RNA_pol_sf"/>
</dbReference>
<comment type="caution">
    <text evidence="2">The sequence shown here is derived from an EMBL/GenBank/DDBJ whole genome shotgun (WGS) entry which is preliminary data.</text>
</comment>
<dbReference type="SUPFAM" id="SSF56672">
    <property type="entry name" value="DNA/RNA polymerases"/>
    <property type="match status" value="1"/>
</dbReference>
<protein>
    <recommendedName>
        <fullName evidence="1">Reverse transcriptase/retrotransposon-derived protein RNase H-like domain-containing protein</fullName>
    </recommendedName>
</protein>
<dbReference type="EMBL" id="BGPR01224701">
    <property type="protein sequence ID" value="GBN69601.1"/>
    <property type="molecule type" value="Genomic_DNA"/>
</dbReference>